<protein>
    <submittedName>
        <fullName evidence="5">FadR family transcriptional regulator</fullName>
    </submittedName>
</protein>
<dbReference type="SUPFAM" id="SSF46785">
    <property type="entry name" value="Winged helix' DNA-binding domain"/>
    <property type="match status" value="1"/>
</dbReference>
<dbReference type="GO" id="GO:0003700">
    <property type="term" value="F:DNA-binding transcription factor activity"/>
    <property type="evidence" value="ECO:0007669"/>
    <property type="project" value="InterPro"/>
</dbReference>
<name>A0A3P1SM04_9GAMM</name>
<evidence type="ECO:0000259" key="4">
    <source>
        <dbReference type="PROSITE" id="PS50949"/>
    </source>
</evidence>
<dbReference type="SMART" id="SM00345">
    <property type="entry name" value="HTH_GNTR"/>
    <property type="match status" value="1"/>
</dbReference>
<dbReference type="Proteomes" id="UP000267535">
    <property type="component" value="Unassembled WGS sequence"/>
</dbReference>
<dbReference type="InterPro" id="IPR000524">
    <property type="entry name" value="Tscrpt_reg_HTH_GntR"/>
</dbReference>
<sequence length="251" mass="28452">MNLEIEPVAQRSLSSQIADQIRQAIMDGSLKADDRLPTEDELAQRYQVSRPTIREALKRLAAQNLVRSRRGPTGGTFINRPSAADLSDALSSATTLLVGMDAFSMDEINQTRLLMEQNCIRLAADTITPEQLQQLEDELQMQQQPQLSPEEFCASDVRFHRTIAEASANQLLSFIMFSIIEALQPISNMVTFRFRERSVIIDQHQRLLSALQKNDAELACAVLHEQISYLADKYAEVQQWRNNRHPETPSE</sequence>
<dbReference type="Pfam" id="PF07729">
    <property type="entry name" value="FCD"/>
    <property type="match status" value="1"/>
</dbReference>
<dbReference type="EMBL" id="RQXV01000008">
    <property type="protein sequence ID" value="RRC98283.1"/>
    <property type="molecule type" value="Genomic_DNA"/>
</dbReference>
<dbReference type="InterPro" id="IPR036390">
    <property type="entry name" value="WH_DNA-bd_sf"/>
</dbReference>
<keyword evidence="6" id="KW-1185">Reference proteome</keyword>
<dbReference type="InterPro" id="IPR036388">
    <property type="entry name" value="WH-like_DNA-bd_sf"/>
</dbReference>
<dbReference type="SMART" id="SM00895">
    <property type="entry name" value="FCD"/>
    <property type="match status" value="1"/>
</dbReference>
<dbReference type="InterPro" id="IPR011711">
    <property type="entry name" value="GntR_C"/>
</dbReference>
<reference evidence="5 6" key="1">
    <citation type="submission" date="2018-11" db="EMBL/GenBank/DDBJ databases">
        <title>The draft genome sequence of Amphritea balenae JAMM 1525T.</title>
        <authorList>
            <person name="Fang Z."/>
            <person name="Zhang Y."/>
            <person name="Han X."/>
        </authorList>
    </citation>
    <scope>NUCLEOTIDE SEQUENCE [LARGE SCALE GENOMIC DNA]</scope>
    <source>
        <strain evidence="5 6">JAMM 1525</strain>
    </source>
</reference>
<evidence type="ECO:0000313" key="6">
    <source>
        <dbReference type="Proteomes" id="UP000267535"/>
    </source>
</evidence>
<dbReference type="PRINTS" id="PR00035">
    <property type="entry name" value="HTHGNTR"/>
</dbReference>
<evidence type="ECO:0000256" key="3">
    <source>
        <dbReference type="ARBA" id="ARBA00023163"/>
    </source>
</evidence>
<feature type="domain" description="HTH gntR-type" evidence="4">
    <location>
        <begin position="11"/>
        <end position="81"/>
    </location>
</feature>
<keyword evidence="2" id="KW-0238">DNA-binding</keyword>
<proteinExistence type="predicted"/>
<dbReference type="PROSITE" id="PS50949">
    <property type="entry name" value="HTH_GNTR"/>
    <property type="match status" value="1"/>
</dbReference>
<dbReference type="InterPro" id="IPR008920">
    <property type="entry name" value="TF_FadR/GntR_C"/>
</dbReference>
<dbReference type="OrthoDB" id="1040417at2"/>
<dbReference type="Gene3D" id="1.20.120.530">
    <property type="entry name" value="GntR ligand-binding domain-like"/>
    <property type="match status" value="1"/>
</dbReference>
<dbReference type="CDD" id="cd07377">
    <property type="entry name" value="WHTH_GntR"/>
    <property type="match status" value="1"/>
</dbReference>
<organism evidence="5 6">
    <name type="scientific">Amphritea balenae</name>
    <dbReference type="NCBI Taxonomy" id="452629"/>
    <lineage>
        <taxon>Bacteria</taxon>
        <taxon>Pseudomonadati</taxon>
        <taxon>Pseudomonadota</taxon>
        <taxon>Gammaproteobacteria</taxon>
        <taxon>Oceanospirillales</taxon>
        <taxon>Oceanospirillaceae</taxon>
        <taxon>Amphritea</taxon>
    </lineage>
</organism>
<dbReference type="Pfam" id="PF00392">
    <property type="entry name" value="GntR"/>
    <property type="match status" value="1"/>
</dbReference>
<dbReference type="RefSeq" id="WP_124926864.1">
    <property type="nucleotide sequence ID" value="NZ_BMOH01000007.1"/>
</dbReference>
<dbReference type="SUPFAM" id="SSF48008">
    <property type="entry name" value="GntR ligand-binding domain-like"/>
    <property type="match status" value="1"/>
</dbReference>
<evidence type="ECO:0000256" key="2">
    <source>
        <dbReference type="ARBA" id="ARBA00023125"/>
    </source>
</evidence>
<gene>
    <name evidence="5" type="ORF">EHS89_14420</name>
</gene>
<dbReference type="PANTHER" id="PTHR43537">
    <property type="entry name" value="TRANSCRIPTIONAL REGULATOR, GNTR FAMILY"/>
    <property type="match status" value="1"/>
</dbReference>
<evidence type="ECO:0000313" key="5">
    <source>
        <dbReference type="EMBL" id="RRC98283.1"/>
    </source>
</evidence>
<evidence type="ECO:0000256" key="1">
    <source>
        <dbReference type="ARBA" id="ARBA00023015"/>
    </source>
</evidence>
<dbReference type="Gene3D" id="1.10.10.10">
    <property type="entry name" value="Winged helix-like DNA-binding domain superfamily/Winged helix DNA-binding domain"/>
    <property type="match status" value="1"/>
</dbReference>
<comment type="caution">
    <text evidence="5">The sequence shown here is derived from an EMBL/GenBank/DDBJ whole genome shotgun (WGS) entry which is preliminary data.</text>
</comment>
<keyword evidence="1" id="KW-0805">Transcription regulation</keyword>
<dbReference type="AlphaFoldDB" id="A0A3P1SM04"/>
<accession>A0A3P1SM04</accession>
<dbReference type="PANTHER" id="PTHR43537:SF5">
    <property type="entry name" value="UXU OPERON TRANSCRIPTIONAL REGULATOR"/>
    <property type="match status" value="1"/>
</dbReference>
<keyword evidence="3" id="KW-0804">Transcription</keyword>
<dbReference type="GO" id="GO:0003677">
    <property type="term" value="F:DNA binding"/>
    <property type="evidence" value="ECO:0007669"/>
    <property type="project" value="UniProtKB-KW"/>
</dbReference>